<dbReference type="PROSITE" id="PS50041">
    <property type="entry name" value="C_TYPE_LECTIN_2"/>
    <property type="match status" value="1"/>
</dbReference>
<dbReference type="SUPFAM" id="SSF56436">
    <property type="entry name" value="C-type lectin-like"/>
    <property type="match status" value="1"/>
</dbReference>
<protein>
    <recommendedName>
        <fullName evidence="3">C-type lectin domain-containing protein</fullName>
    </recommendedName>
</protein>
<evidence type="ECO:0000256" key="1">
    <source>
        <dbReference type="ARBA" id="ARBA00023157"/>
    </source>
</evidence>
<dbReference type="InterPro" id="IPR016187">
    <property type="entry name" value="CTDL_fold"/>
</dbReference>
<evidence type="ECO:0000256" key="2">
    <source>
        <dbReference type="SAM" id="Phobius"/>
    </source>
</evidence>
<dbReference type="InterPro" id="IPR018378">
    <property type="entry name" value="C-type_lectin_CS"/>
</dbReference>
<evidence type="ECO:0000313" key="4">
    <source>
        <dbReference type="Ensembl" id="ENSGWIP00000025475.1"/>
    </source>
</evidence>
<dbReference type="Ensembl" id="ENSGWIT00000027841.1">
    <property type="protein sequence ID" value="ENSGWIP00000025475.1"/>
    <property type="gene ID" value="ENSGWIG00000013447.1"/>
</dbReference>
<accession>A0A8C5ERC2</accession>
<dbReference type="InterPro" id="IPR016186">
    <property type="entry name" value="C-type_lectin-like/link_sf"/>
</dbReference>
<dbReference type="PANTHER" id="PTHR45784:SF3">
    <property type="entry name" value="C-TYPE LECTIN DOMAIN FAMILY 4 MEMBER K-LIKE-RELATED"/>
    <property type="match status" value="1"/>
</dbReference>
<dbReference type="Gene3D" id="3.10.100.10">
    <property type="entry name" value="Mannose-Binding Protein A, subunit A"/>
    <property type="match status" value="1"/>
</dbReference>
<name>A0A8C5ERC2_GOUWI</name>
<evidence type="ECO:0000259" key="3">
    <source>
        <dbReference type="PROSITE" id="PS50041"/>
    </source>
</evidence>
<dbReference type="Proteomes" id="UP000694680">
    <property type="component" value="Chromosome 16"/>
</dbReference>
<reference evidence="4" key="3">
    <citation type="submission" date="2025-09" db="UniProtKB">
        <authorList>
            <consortium name="Ensembl"/>
        </authorList>
    </citation>
    <scope>IDENTIFICATION</scope>
</reference>
<dbReference type="PANTHER" id="PTHR45784">
    <property type="entry name" value="C-TYPE LECTIN DOMAIN FAMILY 20 MEMBER A-RELATED"/>
    <property type="match status" value="1"/>
</dbReference>
<dbReference type="AlphaFoldDB" id="A0A8C5ERC2"/>
<evidence type="ECO:0000313" key="5">
    <source>
        <dbReference type="Proteomes" id="UP000694680"/>
    </source>
</evidence>
<organism evidence="4 5">
    <name type="scientific">Gouania willdenowi</name>
    <name type="common">Blunt-snouted clingfish</name>
    <name type="synonym">Lepadogaster willdenowi</name>
    <dbReference type="NCBI Taxonomy" id="441366"/>
    <lineage>
        <taxon>Eukaryota</taxon>
        <taxon>Metazoa</taxon>
        <taxon>Chordata</taxon>
        <taxon>Craniata</taxon>
        <taxon>Vertebrata</taxon>
        <taxon>Euteleostomi</taxon>
        <taxon>Actinopterygii</taxon>
        <taxon>Neopterygii</taxon>
        <taxon>Teleostei</taxon>
        <taxon>Neoteleostei</taxon>
        <taxon>Acanthomorphata</taxon>
        <taxon>Ovalentaria</taxon>
        <taxon>Blenniimorphae</taxon>
        <taxon>Blenniiformes</taxon>
        <taxon>Gobiesocoidei</taxon>
        <taxon>Gobiesocidae</taxon>
        <taxon>Gobiesocinae</taxon>
        <taxon>Gouania</taxon>
    </lineage>
</organism>
<dbReference type="InterPro" id="IPR001304">
    <property type="entry name" value="C-type_lectin-like"/>
</dbReference>
<keyword evidence="2" id="KW-0812">Transmembrane</keyword>
<keyword evidence="2" id="KW-0472">Membrane</keyword>
<sequence>VIISRRKYQYIFILFCIYIFKFISTPMNWTSAMEYCRKHHVDLAVVRNLPENNQLKEMVKDEYNWIGLYRDPWKWSDGKLLSYTKWNIGEPNQGVNGPCVFLHKGHWGDYECESAIYFVCNKECSESESHSKDFH</sequence>
<keyword evidence="5" id="KW-1185">Reference proteome</keyword>
<feature type="domain" description="C-type lectin" evidence="3">
    <location>
        <begin position="12"/>
        <end position="121"/>
    </location>
</feature>
<dbReference type="Pfam" id="PF00059">
    <property type="entry name" value="Lectin_C"/>
    <property type="match status" value="1"/>
</dbReference>
<reference evidence="4" key="2">
    <citation type="submission" date="2025-08" db="UniProtKB">
        <authorList>
            <consortium name="Ensembl"/>
        </authorList>
    </citation>
    <scope>IDENTIFICATION</scope>
</reference>
<reference evidence="4" key="1">
    <citation type="submission" date="2020-06" db="EMBL/GenBank/DDBJ databases">
        <authorList>
            <consortium name="Wellcome Sanger Institute Data Sharing"/>
        </authorList>
    </citation>
    <scope>NUCLEOTIDE SEQUENCE [LARGE SCALE GENOMIC DNA]</scope>
</reference>
<keyword evidence="2" id="KW-1133">Transmembrane helix</keyword>
<dbReference type="PROSITE" id="PS00615">
    <property type="entry name" value="C_TYPE_LECTIN_1"/>
    <property type="match status" value="1"/>
</dbReference>
<proteinExistence type="predicted"/>
<keyword evidence="1" id="KW-1015">Disulfide bond</keyword>
<dbReference type="SMART" id="SM00034">
    <property type="entry name" value="CLECT"/>
    <property type="match status" value="1"/>
</dbReference>
<feature type="transmembrane region" description="Helical" evidence="2">
    <location>
        <begin position="12"/>
        <end position="29"/>
    </location>
</feature>